<dbReference type="SUPFAM" id="SSF50978">
    <property type="entry name" value="WD40 repeat-like"/>
    <property type="match status" value="1"/>
</dbReference>
<keyword evidence="1 6" id="KW-0690">Ribosome biogenesis</keyword>
<dbReference type="InterPro" id="IPR036322">
    <property type="entry name" value="WD40_repeat_dom_sf"/>
</dbReference>
<dbReference type="AlphaFoldDB" id="A0A086PSY4"/>
<reference evidence="10 11" key="1">
    <citation type="submission" date="2014-04" db="EMBL/GenBank/DDBJ databases">
        <authorList>
            <person name="Sibley D."/>
            <person name="Venepally P."/>
            <person name="Karamycheva S."/>
            <person name="Hadjithomas M."/>
            <person name="Khan A."/>
            <person name="Brunk B."/>
            <person name="Roos D."/>
            <person name="Caler E."/>
            <person name="Lorenzi H."/>
        </authorList>
    </citation>
    <scope>NUCLEOTIDE SEQUENCE [LARGE SCALE GENOMIC DNA]</scope>
    <source>
        <strain evidence="10 11">MAS</strain>
    </source>
</reference>
<evidence type="ECO:0000256" key="1">
    <source>
        <dbReference type="ARBA" id="ARBA00022517"/>
    </source>
</evidence>
<dbReference type="VEuPathDB" id="ToxoDB:TGMAS_301390"/>
<comment type="subcellular location">
    <subcellularLocation>
        <location evidence="6">Nucleus</location>
        <location evidence="6">Nucleolus</location>
    </subcellularLocation>
    <subcellularLocation>
        <location evidence="6">Nucleus</location>
        <location evidence="6">Nucleoplasm</location>
    </subcellularLocation>
</comment>
<organism evidence="10 11">
    <name type="scientific">Toxoplasma gondii MAS</name>
    <dbReference type="NCBI Taxonomy" id="943118"/>
    <lineage>
        <taxon>Eukaryota</taxon>
        <taxon>Sar</taxon>
        <taxon>Alveolata</taxon>
        <taxon>Apicomplexa</taxon>
        <taxon>Conoidasida</taxon>
        <taxon>Coccidia</taxon>
        <taxon>Eucoccidiorida</taxon>
        <taxon>Eimeriorina</taxon>
        <taxon>Sarcocystidae</taxon>
        <taxon>Toxoplasma</taxon>
    </lineage>
</organism>
<dbReference type="GO" id="GO:0005654">
    <property type="term" value="C:nucleoplasm"/>
    <property type="evidence" value="ECO:0007669"/>
    <property type="project" value="UniProtKB-SubCell"/>
</dbReference>
<dbReference type="Pfam" id="PF08145">
    <property type="entry name" value="BOP1NT"/>
    <property type="match status" value="1"/>
</dbReference>
<comment type="function">
    <text evidence="6">Required for maturation of ribosomal RNAs and formation of the large ribosomal subunit.</text>
</comment>
<feature type="compositionally biased region" description="Basic and acidic residues" evidence="8">
    <location>
        <begin position="684"/>
        <end position="697"/>
    </location>
</feature>
<evidence type="ECO:0000313" key="10">
    <source>
        <dbReference type="EMBL" id="KFH03466.1"/>
    </source>
</evidence>
<dbReference type="PANTHER" id="PTHR17605:SF0">
    <property type="entry name" value="RIBOSOME BIOGENESIS PROTEIN BOP1"/>
    <property type="match status" value="1"/>
</dbReference>
<dbReference type="Proteomes" id="UP000028821">
    <property type="component" value="Unassembled WGS sequence"/>
</dbReference>
<dbReference type="InterPro" id="IPR012953">
    <property type="entry name" value="BOP1_N_dom"/>
</dbReference>
<keyword evidence="4" id="KW-0677">Repeat</keyword>
<feature type="compositionally biased region" description="Basic and acidic residues" evidence="8">
    <location>
        <begin position="661"/>
        <end position="670"/>
    </location>
</feature>
<keyword evidence="2 6" id="KW-0698">rRNA processing</keyword>
<keyword evidence="3 7" id="KW-0853">WD repeat</keyword>
<dbReference type="GO" id="GO:0000463">
    <property type="term" value="P:maturation of LSU-rRNA from tricistronic rRNA transcript (SSU-rRNA, 5.8S rRNA, LSU-rRNA)"/>
    <property type="evidence" value="ECO:0007669"/>
    <property type="project" value="UniProtKB-UniRule"/>
</dbReference>
<feature type="repeat" description="WD" evidence="7">
    <location>
        <begin position="956"/>
        <end position="997"/>
    </location>
</feature>
<dbReference type="GO" id="GO:0070545">
    <property type="term" value="C:PeBoW complex"/>
    <property type="evidence" value="ECO:0007669"/>
    <property type="project" value="TreeGrafter"/>
</dbReference>
<dbReference type="PROSITE" id="PS50082">
    <property type="entry name" value="WD_REPEATS_2"/>
    <property type="match status" value="1"/>
</dbReference>
<evidence type="ECO:0000256" key="2">
    <source>
        <dbReference type="ARBA" id="ARBA00022552"/>
    </source>
</evidence>
<comment type="caution">
    <text evidence="10">The sequence shown here is derived from an EMBL/GenBank/DDBJ whole genome shotgun (WGS) entry which is preliminary data.</text>
</comment>
<keyword evidence="5 6" id="KW-0539">Nucleus</keyword>
<dbReference type="GO" id="GO:0000466">
    <property type="term" value="P:maturation of 5.8S rRNA from tricistronic rRNA transcript (SSU-rRNA, 5.8S rRNA, LSU-rRNA)"/>
    <property type="evidence" value="ECO:0007669"/>
    <property type="project" value="UniProtKB-UniRule"/>
</dbReference>
<evidence type="ECO:0000259" key="9">
    <source>
        <dbReference type="SMART" id="SM01035"/>
    </source>
</evidence>
<dbReference type="OrthoDB" id="5571054at2759"/>
<evidence type="ECO:0000256" key="6">
    <source>
        <dbReference type="HAMAP-Rule" id="MF_03027"/>
    </source>
</evidence>
<dbReference type="InterPro" id="IPR028598">
    <property type="entry name" value="BOP1/Erb1"/>
</dbReference>
<dbReference type="HAMAP" id="MF_03027">
    <property type="entry name" value="BOP1"/>
    <property type="match status" value="1"/>
</dbReference>
<dbReference type="GO" id="GO:0043021">
    <property type="term" value="F:ribonucleoprotein complex binding"/>
    <property type="evidence" value="ECO:0007669"/>
    <property type="project" value="UniProtKB-UniRule"/>
</dbReference>
<evidence type="ECO:0000256" key="5">
    <source>
        <dbReference type="ARBA" id="ARBA00023242"/>
    </source>
</evidence>
<dbReference type="SMART" id="SM01035">
    <property type="entry name" value="BOP1NT"/>
    <property type="match status" value="1"/>
</dbReference>
<feature type="region of interest" description="Disordered" evidence="8">
    <location>
        <begin position="713"/>
        <end position="744"/>
    </location>
</feature>
<evidence type="ECO:0000256" key="3">
    <source>
        <dbReference type="ARBA" id="ARBA00022574"/>
    </source>
</evidence>
<evidence type="ECO:0000256" key="4">
    <source>
        <dbReference type="ARBA" id="ARBA00022737"/>
    </source>
</evidence>
<evidence type="ECO:0000313" key="11">
    <source>
        <dbReference type="Proteomes" id="UP000028821"/>
    </source>
</evidence>
<gene>
    <name evidence="10" type="ORF">TGMAS_301390</name>
</gene>
<sequence length="1044" mass="116399">MREVQKSLRGGRGRKTGAMKGREKTGFPPASLPVPSEDSLRGEEDFTSEESLTDVSVRSRETRKSKSSQQRADEGIEEESEETEATTNSEEDGVTSEDEEEEEEEEEEDEEEEEEEDEEDEEEEDGEESEEEEEEEEETEEDGEENEEEGEEGGTDSVNFEAELETEEAEAKAERSGGAGASVSFADAKKGRRKEQRAGEKGSEAESSVKGGGENAPSNRLRRFERLLEVANPMEEPGDLLSDEDEEENRIGNVPLWWYEKYDHIGYDRDGQRIVKQLSSSAVDRLLAQDDPEGWRTIVDVKNNKKYRLTDTDLEIIRRIRSGAFPAPTHDDEEVLIESDLEDSIFPMHNKPVPKSRFLPSKHEQKKITHLVHQIRSGRLLKEAQRQRAEASPAAVFDLWGTSVYVDRSGGDRRKKGLPVALPAPKLALPGHAESYNPPEEFLFNDDEKKQWEAMAPEDRPLSFLPQRHSALRLVGAYKDLILERFNRCLDLYLCPRSLKMAMNVDPESLLPQLPSPNELRPFPTHRRVDYLPLSLYCQFQPQALPLLTLSEARRRAREEQGSVHAASSKSGDAAELSACCVDYTGQWVAVGGADQTLRVVELLTGKQFLSFRLQQPVTALAFHPRLPLLAAAIEDQLLLLVLDLPLFDQTTASQLTQASERGEAKAGEAKKHRACGSEGADAESEHPAQDESEGDMRRADLAKAKALLKRVHEVVESDEEGTEEESSKAEKEEDEALGEKRRQQTLKGVGVWKQIDVKGAAAPVEAGGFQSEKKKKGLPLLQLKRGEETKKQTLPEEEETVSAPLGGILCGISILHDSTIRSLTWHHKGTYLIAMCPGSASPSQQCSVHSLEKQKTIHPIRRAAGGHMKAAVFHATKPWLIVAYHKGIRIFDLHSNKKVGPKGGKHQALVRKLVGAEAISSIDVHPSGEQIIAGAENRRLYIFDLELSSRVYKIMRSHKGAITCACLHPSFPLMCTASADGTVQIYHFKVFNDLITNPLIVPVRTLRVVEEPQKNGGVLCCMWHPTQPWLVTADRSGQCSLWT</sequence>
<feature type="compositionally biased region" description="Acidic residues" evidence="8">
    <location>
        <begin position="75"/>
        <end position="154"/>
    </location>
</feature>
<dbReference type="PANTHER" id="PTHR17605">
    <property type="entry name" value="RIBOSOME BIOGENESIS PROTEIN BOP1 BLOCK OF PROLIFERATION 1 PROTEIN"/>
    <property type="match status" value="1"/>
</dbReference>
<evidence type="ECO:0000256" key="7">
    <source>
        <dbReference type="PROSITE-ProRule" id="PRU00221"/>
    </source>
</evidence>
<dbReference type="InterPro" id="IPR015943">
    <property type="entry name" value="WD40/YVTN_repeat-like_dom_sf"/>
</dbReference>
<dbReference type="GO" id="GO:0030687">
    <property type="term" value="C:preribosome, large subunit precursor"/>
    <property type="evidence" value="ECO:0007669"/>
    <property type="project" value="UniProtKB-UniRule"/>
</dbReference>
<dbReference type="Gene3D" id="2.130.10.10">
    <property type="entry name" value="YVTN repeat-like/Quinoprotein amine dehydrogenase"/>
    <property type="match status" value="2"/>
</dbReference>
<evidence type="ECO:0000256" key="8">
    <source>
        <dbReference type="SAM" id="MobiDB-lite"/>
    </source>
</evidence>
<dbReference type="EMBL" id="AEXC02002671">
    <property type="protein sequence ID" value="KFH03466.1"/>
    <property type="molecule type" value="Genomic_DNA"/>
</dbReference>
<accession>A0A086PSY4</accession>
<feature type="region of interest" description="Disordered" evidence="8">
    <location>
        <begin position="1"/>
        <end position="221"/>
    </location>
</feature>
<feature type="region of interest" description="Disordered" evidence="8">
    <location>
        <begin position="658"/>
        <end position="697"/>
    </location>
</feature>
<comment type="similarity">
    <text evidence="6">Belongs to the WD repeat BOP1/ERB1 family.</text>
</comment>
<feature type="domain" description="BOP1 N-terminal" evidence="9">
    <location>
        <begin position="259"/>
        <end position="524"/>
    </location>
</feature>
<dbReference type="InterPro" id="IPR001680">
    <property type="entry name" value="WD40_rpt"/>
</dbReference>
<protein>
    <recommendedName>
        <fullName evidence="6">Ribosome biogenesis protein BOP1 homolog</fullName>
    </recommendedName>
</protein>
<dbReference type="SMART" id="SM00320">
    <property type="entry name" value="WD40"/>
    <property type="match status" value="6"/>
</dbReference>
<feature type="compositionally biased region" description="Basic and acidic residues" evidence="8">
    <location>
        <begin position="726"/>
        <end position="743"/>
    </location>
</feature>
<dbReference type="Pfam" id="PF00400">
    <property type="entry name" value="WD40"/>
    <property type="match status" value="4"/>
</dbReference>
<proteinExistence type="inferred from homology"/>
<name>A0A086PSY4_TOXGO</name>